<dbReference type="CDD" id="cd04302">
    <property type="entry name" value="HAD_5NT"/>
    <property type="match status" value="1"/>
</dbReference>
<dbReference type="InterPro" id="IPR036412">
    <property type="entry name" value="HAD-like_sf"/>
</dbReference>
<dbReference type="NCBIfam" id="TIGR01549">
    <property type="entry name" value="HAD-SF-IA-v1"/>
    <property type="match status" value="1"/>
</dbReference>
<accession>A0A9D1D5L6</accession>
<reference evidence="1" key="2">
    <citation type="journal article" date="2021" name="PeerJ">
        <title>Extensive microbial diversity within the chicken gut microbiome revealed by metagenomics and culture.</title>
        <authorList>
            <person name="Gilroy R."/>
            <person name="Ravi A."/>
            <person name="Getino M."/>
            <person name="Pursley I."/>
            <person name="Horton D.L."/>
            <person name="Alikhan N.F."/>
            <person name="Baker D."/>
            <person name="Gharbi K."/>
            <person name="Hall N."/>
            <person name="Watson M."/>
            <person name="Adriaenssens E.M."/>
            <person name="Foster-Nyarko E."/>
            <person name="Jarju S."/>
            <person name="Secka A."/>
            <person name="Antonio M."/>
            <person name="Oren A."/>
            <person name="Chaudhuri R.R."/>
            <person name="La Ragione R."/>
            <person name="Hildebrand F."/>
            <person name="Pallen M.J."/>
        </authorList>
    </citation>
    <scope>NUCLEOTIDE SEQUENCE</scope>
    <source>
        <strain evidence="1">CHK180-2868</strain>
    </source>
</reference>
<dbReference type="GO" id="GO:0016787">
    <property type="term" value="F:hydrolase activity"/>
    <property type="evidence" value="ECO:0007669"/>
    <property type="project" value="UniProtKB-KW"/>
</dbReference>
<comment type="caution">
    <text evidence="1">The sequence shown here is derived from an EMBL/GenBank/DDBJ whole genome shotgun (WGS) entry which is preliminary data.</text>
</comment>
<dbReference type="InterPro" id="IPR023198">
    <property type="entry name" value="PGP-like_dom2"/>
</dbReference>
<organism evidence="1 2">
    <name type="scientific">Candidatus Copromonas faecavium</name>
    <name type="common">nom. illeg.</name>
    <dbReference type="NCBI Taxonomy" id="2840740"/>
    <lineage>
        <taxon>Bacteria</taxon>
        <taxon>Bacillati</taxon>
        <taxon>Bacillota</taxon>
        <taxon>Clostridia</taxon>
        <taxon>Lachnospirales</taxon>
        <taxon>Lachnospiraceae</taxon>
        <taxon>Candidatus Copromonas (nom. illeg.)</taxon>
    </lineage>
</organism>
<dbReference type="GO" id="GO:0005829">
    <property type="term" value="C:cytosol"/>
    <property type="evidence" value="ECO:0007669"/>
    <property type="project" value="TreeGrafter"/>
</dbReference>
<dbReference type="EMBL" id="DVGC01000007">
    <property type="protein sequence ID" value="HIR04724.1"/>
    <property type="molecule type" value="Genomic_DNA"/>
</dbReference>
<dbReference type="SUPFAM" id="SSF56784">
    <property type="entry name" value="HAD-like"/>
    <property type="match status" value="1"/>
</dbReference>
<dbReference type="PANTHER" id="PTHR43434">
    <property type="entry name" value="PHOSPHOGLYCOLATE PHOSPHATASE"/>
    <property type="match status" value="1"/>
</dbReference>
<name>A0A9D1D5L6_9FIRM</name>
<evidence type="ECO:0000313" key="1">
    <source>
        <dbReference type="EMBL" id="HIR04724.1"/>
    </source>
</evidence>
<dbReference type="InterPro" id="IPR050155">
    <property type="entry name" value="HAD-like_hydrolase_sf"/>
</dbReference>
<reference evidence="1" key="1">
    <citation type="submission" date="2020-10" db="EMBL/GenBank/DDBJ databases">
        <authorList>
            <person name="Gilroy R."/>
        </authorList>
    </citation>
    <scope>NUCLEOTIDE SEQUENCE</scope>
    <source>
        <strain evidence="1">CHK180-2868</strain>
    </source>
</reference>
<dbReference type="AlphaFoldDB" id="A0A9D1D5L6"/>
<dbReference type="Gene3D" id="1.10.150.240">
    <property type="entry name" value="Putative phosphatase, domain 2"/>
    <property type="match status" value="1"/>
</dbReference>
<proteinExistence type="predicted"/>
<dbReference type="SFLD" id="SFLDS00003">
    <property type="entry name" value="Haloacid_Dehalogenase"/>
    <property type="match status" value="1"/>
</dbReference>
<dbReference type="FunFam" id="3.40.50.1000:FF:000022">
    <property type="entry name" value="Phosphoglycolate phosphatase"/>
    <property type="match status" value="1"/>
</dbReference>
<dbReference type="Gene3D" id="3.40.50.1000">
    <property type="entry name" value="HAD superfamily/HAD-like"/>
    <property type="match status" value="1"/>
</dbReference>
<dbReference type="Proteomes" id="UP000824250">
    <property type="component" value="Unassembled WGS sequence"/>
</dbReference>
<dbReference type="InterPro" id="IPR041492">
    <property type="entry name" value="HAD_2"/>
</dbReference>
<gene>
    <name evidence="1" type="ORF">IAB28_01975</name>
</gene>
<dbReference type="Pfam" id="PF13419">
    <property type="entry name" value="HAD_2"/>
    <property type="match status" value="1"/>
</dbReference>
<keyword evidence="1" id="KW-0378">Hydrolase</keyword>
<dbReference type="PANTHER" id="PTHR43434:SF20">
    <property type="entry name" value="5'-NUCLEOTIDASE"/>
    <property type="match status" value="1"/>
</dbReference>
<dbReference type="SFLD" id="SFLDG01129">
    <property type="entry name" value="C1.5:_HAD__Beta-PGM__Phosphata"/>
    <property type="match status" value="1"/>
</dbReference>
<dbReference type="InterPro" id="IPR023214">
    <property type="entry name" value="HAD_sf"/>
</dbReference>
<evidence type="ECO:0000313" key="2">
    <source>
        <dbReference type="Proteomes" id="UP000824250"/>
    </source>
</evidence>
<dbReference type="SFLD" id="SFLDG01135">
    <property type="entry name" value="C1.5.6:_HAD__Beta-PGM__Phospha"/>
    <property type="match status" value="1"/>
</dbReference>
<protein>
    <submittedName>
        <fullName evidence="1">HAD family hydrolase</fullName>
    </submittedName>
</protein>
<dbReference type="GO" id="GO:0004713">
    <property type="term" value="F:protein tyrosine kinase activity"/>
    <property type="evidence" value="ECO:0007669"/>
    <property type="project" value="TreeGrafter"/>
</dbReference>
<sequence>MEKKYIFFDLDGTLTDSKPGITRAVQYALRHYGIDEEDLEKLQPFVGPPLHESFQEYYHFSEKDSHEAVHVFREYYNDKGWAQNEPYAGVEEMLADLKKCGKILIVATSKPEQMARKILKHFNLTKYFLFIGGADDDSTRVHKDDVIRYVMECCRIEDQKDSIVMAGDRRHDIQGAHKAGIPAAGVLYGYGSRQELTEAGADWIAGTVQELNNLLKTL</sequence>
<dbReference type="InterPro" id="IPR006439">
    <property type="entry name" value="HAD-SF_hydro_IA"/>
</dbReference>